<evidence type="ECO:0000256" key="3">
    <source>
        <dbReference type="PIRSR" id="PIRSR605511-2"/>
    </source>
</evidence>
<dbReference type="PANTHER" id="PTHR10907">
    <property type="entry name" value="REGUCALCIN"/>
    <property type="match status" value="1"/>
</dbReference>
<reference evidence="5" key="1">
    <citation type="submission" date="2024-05" db="EMBL/GenBank/DDBJ databases">
        <title>Herbiconiux sp. A18JL235.</title>
        <authorList>
            <person name="Zhang G."/>
        </authorList>
    </citation>
    <scope>NUCLEOTIDE SEQUENCE</scope>
    <source>
        <strain evidence="5">A18JL235</strain>
    </source>
</reference>
<dbReference type="Gene3D" id="2.120.10.30">
    <property type="entry name" value="TolB, C-terminal domain"/>
    <property type="match status" value="1"/>
</dbReference>
<feature type="binding site" evidence="3">
    <location>
        <position position="196"/>
    </location>
    <ligand>
        <name>a divalent metal cation</name>
        <dbReference type="ChEBI" id="CHEBI:60240"/>
    </ligand>
</feature>
<comment type="similarity">
    <text evidence="1">Belongs to the SMP-30/CGR1 family.</text>
</comment>
<dbReference type="PRINTS" id="PR01790">
    <property type="entry name" value="SMP30FAMILY"/>
</dbReference>
<comment type="cofactor">
    <cofactor evidence="3">
        <name>Zn(2+)</name>
        <dbReference type="ChEBI" id="CHEBI:29105"/>
    </cofactor>
    <text evidence="3">Binds 1 divalent metal cation per subunit.</text>
</comment>
<name>A0AB39BI96_9MICO</name>
<dbReference type="InterPro" id="IPR011042">
    <property type="entry name" value="6-blade_b-propeller_TolB-like"/>
</dbReference>
<evidence type="ECO:0000256" key="2">
    <source>
        <dbReference type="PIRSR" id="PIRSR605511-1"/>
    </source>
</evidence>
<dbReference type="GO" id="GO:0005509">
    <property type="term" value="F:calcium ion binding"/>
    <property type="evidence" value="ECO:0007669"/>
    <property type="project" value="TreeGrafter"/>
</dbReference>
<gene>
    <name evidence="5" type="ORF">ABFY20_01775</name>
</gene>
<organism evidence="5">
    <name type="scientific">Herbiconiux sp. A18JL235</name>
    <dbReference type="NCBI Taxonomy" id="3152363"/>
    <lineage>
        <taxon>Bacteria</taxon>
        <taxon>Bacillati</taxon>
        <taxon>Actinomycetota</taxon>
        <taxon>Actinomycetes</taxon>
        <taxon>Micrococcales</taxon>
        <taxon>Microbacteriaceae</taxon>
        <taxon>Herbiconiux</taxon>
    </lineage>
</organism>
<evidence type="ECO:0000259" key="4">
    <source>
        <dbReference type="Pfam" id="PF08450"/>
    </source>
</evidence>
<feature type="binding site" evidence="3">
    <location>
        <position position="15"/>
    </location>
    <ligand>
        <name>a divalent metal cation</name>
        <dbReference type="ChEBI" id="CHEBI:60240"/>
    </ligand>
</feature>
<dbReference type="GO" id="GO:0019853">
    <property type="term" value="P:L-ascorbic acid biosynthetic process"/>
    <property type="evidence" value="ECO:0007669"/>
    <property type="project" value="TreeGrafter"/>
</dbReference>
<feature type="binding site" evidence="3">
    <location>
        <position position="98"/>
    </location>
    <ligand>
        <name>substrate</name>
    </ligand>
</feature>
<dbReference type="AlphaFoldDB" id="A0AB39BI96"/>
<dbReference type="EMBL" id="CP162511">
    <property type="protein sequence ID" value="XDI05847.1"/>
    <property type="molecule type" value="Genomic_DNA"/>
</dbReference>
<feature type="binding site" evidence="3">
    <location>
        <position position="96"/>
    </location>
    <ligand>
        <name>substrate</name>
    </ligand>
</feature>
<dbReference type="GO" id="GO:0004341">
    <property type="term" value="F:gluconolactonase activity"/>
    <property type="evidence" value="ECO:0007669"/>
    <property type="project" value="TreeGrafter"/>
</dbReference>
<dbReference type="EC" id="3.1.1.99" evidence="5"/>
<dbReference type="RefSeq" id="WP_368498236.1">
    <property type="nucleotide sequence ID" value="NZ_CP162511.1"/>
</dbReference>
<dbReference type="SUPFAM" id="SSF63829">
    <property type="entry name" value="Calcium-dependent phosphotriesterase"/>
    <property type="match status" value="1"/>
</dbReference>
<feature type="domain" description="SMP-30/Gluconolactonase/LRE-like region" evidence="4">
    <location>
        <begin position="14"/>
        <end position="255"/>
    </location>
</feature>
<feature type="active site" description="Proton donor/acceptor" evidence="2">
    <location>
        <position position="196"/>
    </location>
</feature>
<protein>
    <submittedName>
        <fullName evidence="5">SMP-30/gluconolactonase/LRE family protein</fullName>
        <ecNumber evidence="5">3.1.1.99</ecNumber>
    </submittedName>
</protein>
<keyword evidence="3" id="KW-0862">Zinc</keyword>
<sequence>MRAEQLTDSITYHGEGAVWHEGWGGLKLVDMLAGDVLTIGADGGVDRLHTGSPVACVVRPRASGGFVVVTEREFTLWNAAGENEWASEPVVEEGLRFNEGTCDPAGRLLCGTLAYGIVEGAASMYRLEVDGDDRAVTRLFGGLTISNGLGFTADGSRAYYADTPTQRVDVFQVGADASLGVRRPWVVVPKETGSPDGLCVDSAGGVWVALWGGSAVHHYDADGVLDEVVEVPGVTQVTSCTLGGPDLRTLYITTSREGLPAHAEPAAGAVFAAPAATPGVPTLEFAG</sequence>
<dbReference type="InterPro" id="IPR013658">
    <property type="entry name" value="SGL"/>
</dbReference>
<dbReference type="InterPro" id="IPR005511">
    <property type="entry name" value="SMP-30"/>
</dbReference>
<feature type="binding site" evidence="3">
    <location>
        <position position="147"/>
    </location>
    <ligand>
        <name>a divalent metal cation</name>
        <dbReference type="ChEBI" id="CHEBI:60240"/>
    </ligand>
</feature>
<evidence type="ECO:0000313" key="5">
    <source>
        <dbReference type="EMBL" id="XDI05847.1"/>
    </source>
</evidence>
<accession>A0AB39BI96</accession>
<dbReference type="PANTHER" id="PTHR10907:SF47">
    <property type="entry name" value="REGUCALCIN"/>
    <property type="match status" value="1"/>
</dbReference>
<keyword evidence="5" id="KW-0378">Hydrolase</keyword>
<dbReference type="Pfam" id="PF08450">
    <property type="entry name" value="SGL"/>
    <property type="match status" value="1"/>
</dbReference>
<evidence type="ECO:0000256" key="1">
    <source>
        <dbReference type="ARBA" id="ARBA00008853"/>
    </source>
</evidence>
<keyword evidence="3" id="KW-0479">Metal-binding</keyword>
<proteinExistence type="inferred from homology"/>